<dbReference type="Gene3D" id="1.20.5.4130">
    <property type="match status" value="1"/>
</dbReference>
<gene>
    <name evidence="5" type="primary">LOC107798464</name>
</gene>
<keyword evidence="2" id="KW-0547">Nucleotide-binding</keyword>
<protein>
    <submittedName>
        <fullName evidence="5">Disease resistance RPP13-like protein 1</fullName>
    </submittedName>
</protein>
<sequence>MFQKGKHDIGLLKRLKMTLQAVLCDAENKQTSNPYVNQWLNELQDTVDSAENLIEEINYDVLRVKSGRPASKSCRNKQQAGYW</sequence>
<dbReference type="GO" id="GO:0006952">
    <property type="term" value="P:defense response"/>
    <property type="evidence" value="ECO:0007669"/>
    <property type="project" value="UniProtKB-KW"/>
</dbReference>
<dbReference type="KEGG" id="nta:107798464"/>
<dbReference type="GO" id="GO:0000166">
    <property type="term" value="F:nucleotide binding"/>
    <property type="evidence" value="ECO:0007669"/>
    <property type="project" value="UniProtKB-KW"/>
</dbReference>
<evidence type="ECO:0000256" key="1">
    <source>
        <dbReference type="ARBA" id="ARBA00022737"/>
    </source>
</evidence>
<dbReference type="AlphaFoldDB" id="A0A1S4AK18"/>
<accession>A0A1S4AK18</accession>
<dbReference type="PaxDb" id="4097-A0A1S4AK18"/>
<dbReference type="Pfam" id="PF18052">
    <property type="entry name" value="Rx_N"/>
    <property type="match status" value="1"/>
</dbReference>
<name>A0A1S4AK18_TOBAC</name>
<dbReference type="SMR" id="A0A1S4AK18"/>
<dbReference type="InterPro" id="IPR041118">
    <property type="entry name" value="Rx_N"/>
</dbReference>
<organism evidence="5">
    <name type="scientific">Nicotiana tabacum</name>
    <name type="common">Common tobacco</name>
    <dbReference type="NCBI Taxonomy" id="4097"/>
    <lineage>
        <taxon>Eukaryota</taxon>
        <taxon>Viridiplantae</taxon>
        <taxon>Streptophyta</taxon>
        <taxon>Embryophyta</taxon>
        <taxon>Tracheophyta</taxon>
        <taxon>Spermatophyta</taxon>
        <taxon>Magnoliopsida</taxon>
        <taxon>eudicotyledons</taxon>
        <taxon>Gunneridae</taxon>
        <taxon>Pentapetalae</taxon>
        <taxon>asterids</taxon>
        <taxon>lamiids</taxon>
        <taxon>Solanales</taxon>
        <taxon>Solanaceae</taxon>
        <taxon>Nicotianoideae</taxon>
        <taxon>Nicotianeae</taxon>
        <taxon>Nicotiana</taxon>
    </lineage>
</organism>
<evidence type="ECO:0000313" key="5">
    <source>
        <dbReference type="RefSeq" id="XP_016476954.1"/>
    </source>
</evidence>
<evidence type="ECO:0000259" key="4">
    <source>
        <dbReference type="Pfam" id="PF18052"/>
    </source>
</evidence>
<feature type="domain" description="Disease resistance N-terminal" evidence="4">
    <location>
        <begin position="6"/>
        <end position="71"/>
    </location>
</feature>
<evidence type="ECO:0000256" key="3">
    <source>
        <dbReference type="ARBA" id="ARBA00022821"/>
    </source>
</evidence>
<evidence type="ECO:0000256" key="2">
    <source>
        <dbReference type="ARBA" id="ARBA00022741"/>
    </source>
</evidence>
<dbReference type="RefSeq" id="XP_016476954.1">
    <property type="nucleotide sequence ID" value="XM_016621468.1"/>
</dbReference>
<proteinExistence type="predicted"/>
<dbReference type="OrthoDB" id="1300367at2759"/>
<reference evidence="5" key="1">
    <citation type="submission" date="2025-08" db="UniProtKB">
        <authorList>
            <consortium name="RefSeq"/>
        </authorList>
    </citation>
    <scope>IDENTIFICATION</scope>
</reference>
<keyword evidence="1" id="KW-0677">Repeat</keyword>
<keyword evidence="3" id="KW-0611">Plant defense</keyword>